<protein>
    <recommendedName>
        <fullName evidence="1">Heterokaryon incompatibility domain-containing protein</fullName>
    </recommendedName>
</protein>
<gene>
    <name evidence="2" type="ORF">QBC37DRAFT_102697</name>
</gene>
<dbReference type="EMBL" id="MU858323">
    <property type="protein sequence ID" value="KAK4207064.1"/>
    <property type="molecule type" value="Genomic_DNA"/>
</dbReference>
<organism evidence="2 3">
    <name type="scientific">Rhypophila decipiens</name>
    <dbReference type="NCBI Taxonomy" id="261697"/>
    <lineage>
        <taxon>Eukaryota</taxon>
        <taxon>Fungi</taxon>
        <taxon>Dikarya</taxon>
        <taxon>Ascomycota</taxon>
        <taxon>Pezizomycotina</taxon>
        <taxon>Sordariomycetes</taxon>
        <taxon>Sordariomycetidae</taxon>
        <taxon>Sordariales</taxon>
        <taxon>Naviculisporaceae</taxon>
        <taxon>Rhypophila</taxon>
    </lineage>
</organism>
<dbReference type="AlphaFoldDB" id="A0AAN6XUC5"/>
<reference evidence="2" key="1">
    <citation type="journal article" date="2023" name="Mol. Phylogenet. Evol.">
        <title>Genome-scale phylogeny and comparative genomics of the fungal order Sordariales.</title>
        <authorList>
            <person name="Hensen N."/>
            <person name="Bonometti L."/>
            <person name="Westerberg I."/>
            <person name="Brannstrom I.O."/>
            <person name="Guillou S."/>
            <person name="Cros-Aarteil S."/>
            <person name="Calhoun S."/>
            <person name="Haridas S."/>
            <person name="Kuo A."/>
            <person name="Mondo S."/>
            <person name="Pangilinan J."/>
            <person name="Riley R."/>
            <person name="LaButti K."/>
            <person name="Andreopoulos B."/>
            <person name="Lipzen A."/>
            <person name="Chen C."/>
            <person name="Yan M."/>
            <person name="Daum C."/>
            <person name="Ng V."/>
            <person name="Clum A."/>
            <person name="Steindorff A."/>
            <person name="Ohm R.A."/>
            <person name="Martin F."/>
            <person name="Silar P."/>
            <person name="Natvig D.O."/>
            <person name="Lalanne C."/>
            <person name="Gautier V."/>
            <person name="Ament-Velasquez S.L."/>
            <person name="Kruys A."/>
            <person name="Hutchinson M.I."/>
            <person name="Powell A.J."/>
            <person name="Barry K."/>
            <person name="Miller A.N."/>
            <person name="Grigoriev I.V."/>
            <person name="Debuchy R."/>
            <person name="Gladieux P."/>
            <person name="Hiltunen Thoren M."/>
            <person name="Johannesson H."/>
        </authorList>
    </citation>
    <scope>NUCLEOTIDE SEQUENCE</scope>
    <source>
        <strain evidence="2">PSN293</strain>
    </source>
</reference>
<feature type="domain" description="Heterokaryon incompatibility" evidence="1">
    <location>
        <begin position="21"/>
        <end position="102"/>
    </location>
</feature>
<dbReference type="InterPro" id="IPR010730">
    <property type="entry name" value="HET"/>
</dbReference>
<dbReference type="PANTHER" id="PTHR10622:SF10">
    <property type="entry name" value="HET DOMAIN-CONTAINING PROTEIN"/>
    <property type="match status" value="1"/>
</dbReference>
<evidence type="ECO:0000259" key="1">
    <source>
        <dbReference type="Pfam" id="PF06985"/>
    </source>
</evidence>
<proteinExistence type="predicted"/>
<reference evidence="2" key="2">
    <citation type="submission" date="2023-05" db="EMBL/GenBank/DDBJ databases">
        <authorList>
            <consortium name="Lawrence Berkeley National Laboratory"/>
            <person name="Steindorff A."/>
            <person name="Hensen N."/>
            <person name="Bonometti L."/>
            <person name="Westerberg I."/>
            <person name="Brannstrom I.O."/>
            <person name="Guillou S."/>
            <person name="Cros-Aarteil S."/>
            <person name="Calhoun S."/>
            <person name="Haridas S."/>
            <person name="Kuo A."/>
            <person name="Mondo S."/>
            <person name="Pangilinan J."/>
            <person name="Riley R."/>
            <person name="Labutti K."/>
            <person name="Andreopoulos B."/>
            <person name="Lipzen A."/>
            <person name="Chen C."/>
            <person name="Yanf M."/>
            <person name="Daum C."/>
            <person name="Ng V."/>
            <person name="Clum A."/>
            <person name="Ohm R."/>
            <person name="Martin F."/>
            <person name="Silar P."/>
            <person name="Natvig D."/>
            <person name="Lalanne C."/>
            <person name="Gautier V."/>
            <person name="Ament-Velasquez S.L."/>
            <person name="Kruys A."/>
            <person name="Hutchinson M.I."/>
            <person name="Powell A.J."/>
            <person name="Barry K."/>
            <person name="Miller A.N."/>
            <person name="Grigoriev I.V."/>
            <person name="Debuchy R."/>
            <person name="Gladieux P."/>
            <person name="Thoren M.H."/>
            <person name="Johannesson H."/>
        </authorList>
    </citation>
    <scope>NUCLEOTIDE SEQUENCE</scope>
    <source>
        <strain evidence="2">PSN293</strain>
    </source>
</reference>
<keyword evidence="3" id="KW-1185">Reference proteome</keyword>
<accession>A0AAN6XUC5</accession>
<comment type="caution">
    <text evidence="2">The sequence shown here is derived from an EMBL/GenBank/DDBJ whole genome shotgun (WGS) entry which is preliminary data.</text>
</comment>
<sequence length="122" mass="13397">MRLLDTTSLQLGEFVADIPSYAILSHTWGGRGGHLPGADGNPSTPQLTRILDHTPTQRVSEIIDFCRQARADDFEWAWADTCCIDKTSSAELSEAINSMYKVVFLFLGLLCLPPSFEPQPAG</sequence>
<evidence type="ECO:0000313" key="3">
    <source>
        <dbReference type="Proteomes" id="UP001301769"/>
    </source>
</evidence>
<dbReference type="Pfam" id="PF06985">
    <property type="entry name" value="HET"/>
    <property type="match status" value="1"/>
</dbReference>
<evidence type="ECO:0000313" key="2">
    <source>
        <dbReference type="EMBL" id="KAK4207064.1"/>
    </source>
</evidence>
<dbReference type="Proteomes" id="UP001301769">
    <property type="component" value="Unassembled WGS sequence"/>
</dbReference>
<name>A0AAN6XUC5_9PEZI</name>
<dbReference type="PANTHER" id="PTHR10622">
    <property type="entry name" value="HET DOMAIN-CONTAINING PROTEIN"/>
    <property type="match status" value="1"/>
</dbReference>